<feature type="compositionally biased region" description="Polar residues" evidence="1">
    <location>
        <begin position="120"/>
        <end position="142"/>
    </location>
</feature>
<dbReference type="GeneID" id="82203427"/>
<feature type="compositionally biased region" description="Basic and acidic residues" evidence="1">
    <location>
        <begin position="53"/>
        <end position="62"/>
    </location>
</feature>
<dbReference type="EMBL" id="MPJW01000189">
    <property type="protein sequence ID" value="OLU37806.1"/>
    <property type="molecule type" value="Genomic_DNA"/>
</dbReference>
<dbReference type="Proteomes" id="UP000186341">
    <property type="component" value="Unassembled WGS sequence"/>
</dbReference>
<feature type="compositionally biased region" description="Basic and acidic residues" evidence="1">
    <location>
        <begin position="76"/>
        <end position="103"/>
    </location>
</feature>
<reference evidence="2 3" key="1">
    <citation type="submission" date="2016-11" db="EMBL/GenBank/DDBJ databases">
        <title>Description of two novel members of the family Erysipelotrichaceae: Ileibacterium lipovorans gen. nov., sp. nov. and Dubosiella newyorkensis, gen. nov., sp. nov.</title>
        <authorList>
            <person name="Cox L.M."/>
            <person name="Sohn J."/>
            <person name="Tyrrell K.L."/>
            <person name="Citron D.M."/>
            <person name="Lawson P.A."/>
            <person name="Patel N.B."/>
            <person name="Iizumi T."/>
            <person name="Perez-Perez G.I."/>
            <person name="Goldstein E.J."/>
            <person name="Blaser M.J."/>
        </authorList>
    </citation>
    <scope>NUCLEOTIDE SEQUENCE [LARGE SCALE GENOMIC DNA]</scope>
    <source>
        <strain evidence="2 3">NYU-BL-A3</strain>
    </source>
</reference>
<keyword evidence="3" id="KW-1185">Reference proteome</keyword>
<feature type="compositionally biased region" description="Polar residues" evidence="1">
    <location>
        <begin position="63"/>
        <end position="74"/>
    </location>
</feature>
<proteinExistence type="predicted"/>
<evidence type="ECO:0000313" key="2">
    <source>
        <dbReference type="EMBL" id="OLU37806.1"/>
    </source>
</evidence>
<evidence type="ECO:0000313" key="3">
    <source>
        <dbReference type="Proteomes" id="UP000186341"/>
    </source>
</evidence>
<protein>
    <submittedName>
        <fullName evidence="2">Uncharacterized protein</fullName>
    </submittedName>
</protein>
<name>A0A1U7NE88_9FIRM</name>
<comment type="caution">
    <text evidence="2">The sequence shown here is derived from an EMBL/GenBank/DDBJ whole genome shotgun (WGS) entry which is preliminary data.</text>
</comment>
<gene>
    <name evidence="2" type="ORF">BO222_09670</name>
</gene>
<dbReference type="AlphaFoldDB" id="A0A1U7NE88"/>
<organism evidence="2 3">
    <name type="scientific">Ileibacterium valens</name>
    <dbReference type="NCBI Taxonomy" id="1862668"/>
    <lineage>
        <taxon>Bacteria</taxon>
        <taxon>Bacillati</taxon>
        <taxon>Bacillota</taxon>
        <taxon>Erysipelotrichia</taxon>
        <taxon>Erysipelotrichales</taxon>
        <taxon>Erysipelotrichaceae</taxon>
        <taxon>Ileibacterium</taxon>
    </lineage>
</organism>
<sequence>MEPNRKPDLPMTPSSIQEQKPVLPEPKEAAKDYPVHHDQDDQKEKMMNIQCSEKLKSEKEQEVNIQSEQDNLQTNEDDKHDATERIESKDTAEPAEPVIDHDSANSVQENTIRAIDENINDASNQAINSTSPFKENNGNSLAENDESMKNESIEKQKAPDYSGGMDFNAQDSQKSEAAEKISAFKTDSYKDHQKKASKIFSHLANGKLCAGAMAAAAILGIFAVSSSAESFEKS</sequence>
<feature type="compositionally biased region" description="Basic and acidic residues" evidence="1">
    <location>
        <begin position="25"/>
        <end position="46"/>
    </location>
</feature>
<dbReference type="RefSeq" id="WP_075820592.1">
    <property type="nucleotide sequence ID" value="NZ_CAPNHH010000004.1"/>
</dbReference>
<accession>A0A1U7NE88</accession>
<feature type="region of interest" description="Disordered" evidence="1">
    <location>
        <begin position="1"/>
        <end position="178"/>
    </location>
</feature>
<evidence type="ECO:0000256" key="1">
    <source>
        <dbReference type="SAM" id="MobiDB-lite"/>
    </source>
</evidence>
<feature type="compositionally biased region" description="Basic and acidic residues" evidence="1">
    <location>
        <begin position="146"/>
        <end position="158"/>
    </location>
</feature>